<evidence type="ECO:0000313" key="2">
    <source>
        <dbReference type="Proteomes" id="UP000294114"/>
    </source>
</evidence>
<gene>
    <name evidence="1" type="ORF">EV384_5634</name>
</gene>
<proteinExistence type="predicted"/>
<dbReference type="Proteomes" id="UP000294114">
    <property type="component" value="Unassembled WGS sequence"/>
</dbReference>
<sequence>MLWHFLPHANGSLDVPQDLLGCLRRNRIPFKLYSSNGSFWP</sequence>
<comment type="caution">
    <text evidence="1">The sequence shown here is derived from an EMBL/GenBank/DDBJ whole genome shotgun (WGS) entry which is preliminary data.</text>
</comment>
<keyword evidence="2" id="KW-1185">Reference proteome</keyword>
<dbReference type="AlphaFoldDB" id="A0A4Q8BHU5"/>
<dbReference type="EMBL" id="SHLD01000001">
    <property type="protein sequence ID" value="RZU76923.1"/>
    <property type="molecule type" value="Genomic_DNA"/>
</dbReference>
<protein>
    <submittedName>
        <fullName evidence="1">Uncharacterized protein</fullName>
    </submittedName>
</protein>
<accession>A0A4Q8BHU5</accession>
<evidence type="ECO:0000313" key="1">
    <source>
        <dbReference type="EMBL" id="RZU76923.1"/>
    </source>
</evidence>
<reference evidence="1 2" key="1">
    <citation type="submission" date="2019-02" db="EMBL/GenBank/DDBJ databases">
        <title>Sequencing the genomes of 1000 actinobacteria strains.</title>
        <authorList>
            <person name="Klenk H.-P."/>
        </authorList>
    </citation>
    <scope>NUCLEOTIDE SEQUENCE [LARGE SCALE GENOMIC DNA]</scope>
    <source>
        <strain evidence="1 2">DSM 45612</strain>
    </source>
</reference>
<name>A0A4Q8BHU5_9ACTN</name>
<organism evidence="1 2">
    <name type="scientific">Micromonospora kangleipakensis</name>
    <dbReference type="NCBI Taxonomy" id="1077942"/>
    <lineage>
        <taxon>Bacteria</taxon>
        <taxon>Bacillati</taxon>
        <taxon>Actinomycetota</taxon>
        <taxon>Actinomycetes</taxon>
        <taxon>Micromonosporales</taxon>
        <taxon>Micromonosporaceae</taxon>
        <taxon>Micromonospora</taxon>
    </lineage>
</organism>